<dbReference type="SUPFAM" id="SSF52172">
    <property type="entry name" value="CheY-like"/>
    <property type="match status" value="1"/>
</dbReference>
<dbReference type="PROSITE" id="PS50110">
    <property type="entry name" value="RESPONSE_REGULATORY"/>
    <property type="match status" value="1"/>
</dbReference>
<dbReference type="Pfam" id="PF00072">
    <property type="entry name" value="Response_reg"/>
    <property type="match status" value="1"/>
</dbReference>
<dbReference type="InterPro" id="IPR016032">
    <property type="entry name" value="Sig_transdc_resp-reg_C-effctor"/>
</dbReference>
<dbReference type="InterPro" id="IPR011006">
    <property type="entry name" value="CheY-like_superfamily"/>
</dbReference>
<comment type="subcellular location">
    <subcellularLocation>
        <location evidence="1">Cytoplasm</location>
    </subcellularLocation>
</comment>
<keyword evidence="4" id="KW-0902">Two-component regulatory system</keyword>
<dbReference type="GO" id="GO:0005829">
    <property type="term" value="C:cytosol"/>
    <property type="evidence" value="ECO:0007669"/>
    <property type="project" value="TreeGrafter"/>
</dbReference>
<dbReference type="PANTHER" id="PTHR48111">
    <property type="entry name" value="REGULATOR OF RPOS"/>
    <property type="match status" value="1"/>
</dbReference>
<evidence type="ECO:0000256" key="9">
    <source>
        <dbReference type="PROSITE-ProRule" id="PRU00169"/>
    </source>
</evidence>
<name>A0A1N7P9J6_9RHOB</name>
<dbReference type="InterPro" id="IPR001867">
    <property type="entry name" value="OmpR/PhoB-type_DNA-bd"/>
</dbReference>
<dbReference type="STRING" id="453582.SAMN05421580_109157"/>
<sequence length="245" mass="27244">MRMSMTRKPAVLVVDDDPELRALLCDYLHENGLAPTPAADGAALWRALGALPEPPAALVLDLMLPGEDGLSLLRRLRVQTDLPVLMLSARGDEMDRIIGLEVGADDYMAKPFNPRELLARLRALMRRRAPAAPESAVQFTFGPFRLDCGARVLWRDGEEITLTTAEYDLLEAFLAHPRRGLSRDQLIELIRGGARDPFDRSIDNRVTRLRRKIEEDPTHPRFIRTLRGAGYLFDPEPGSGGSSAP</sequence>
<keyword evidence="6 10" id="KW-0238">DNA-binding</keyword>
<dbReference type="GO" id="GO:0006355">
    <property type="term" value="P:regulation of DNA-templated transcription"/>
    <property type="evidence" value="ECO:0007669"/>
    <property type="project" value="InterPro"/>
</dbReference>
<dbReference type="SMART" id="SM00862">
    <property type="entry name" value="Trans_reg_C"/>
    <property type="match status" value="1"/>
</dbReference>
<evidence type="ECO:0000256" key="4">
    <source>
        <dbReference type="ARBA" id="ARBA00023012"/>
    </source>
</evidence>
<evidence type="ECO:0000259" key="11">
    <source>
        <dbReference type="PROSITE" id="PS50110"/>
    </source>
</evidence>
<proteinExistence type="predicted"/>
<feature type="domain" description="Response regulatory" evidence="11">
    <location>
        <begin position="10"/>
        <end position="125"/>
    </location>
</feature>
<evidence type="ECO:0000313" key="14">
    <source>
        <dbReference type="Proteomes" id="UP000186221"/>
    </source>
</evidence>
<gene>
    <name evidence="13" type="ORF">SAMN05421580_109157</name>
</gene>
<dbReference type="SUPFAM" id="SSF46894">
    <property type="entry name" value="C-terminal effector domain of the bipartite response regulators"/>
    <property type="match status" value="1"/>
</dbReference>
<dbReference type="Gene3D" id="6.10.250.690">
    <property type="match status" value="1"/>
</dbReference>
<evidence type="ECO:0000256" key="1">
    <source>
        <dbReference type="ARBA" id="ARBA00004496"/>
    </source>
</evidence>
<evidence type="ECO:0000256" key="3">
    <source>
        <dbReference type="ARBA" id="ARBA00022553"/>
    </source>
</evidence>
<evidence type="ECO:0000256" key="8">
    <source>
        <dbReference type="ARBA" id="ARBA00067337"/>
    </source>
</evidence>
<feature type="modified residue" description="4-aspartylphosphate" evidence="9">
    <location>
        <position position="61"/>
    </location>
</feature>
<accession>A0A1N7P9J6</accession>
<dbReference type="AlphaFoldDB" id="A0A1N7P9J6"/>
<dbReference type="CDD" id="cd17574">
    <property type="entry name" value="REC_OmpR"/>
    <property type="match status" value="1"/>
</dbReference>
<dbReference type="PROSITE" id="PS51755">
    <property type="entry name" value="OMPR_PHOB"/>
    <property type="match status" value="1"/>
</dbReference>
<feature type="DNA-binding region" description="OmpR/PhoB-type" evidence="10">
    <location>
        <begin position="136"/>
        <end position="235"/>
    </location>
</feature>
<keyword evidence="2" id="KW-0963">Cytoplasm</keyword>
<keyword evidence="3 9" id="KW-0597">Phosphoprotein</keyword>
<dbReference type="FunFam" id="1.10.10.10:FF:000099">
    <property type="entry name" value="Two-component system response regulator TorR"/>
    <property type="match status" value="1"/>
</dbReference>
<dbReference type="Proteomes" id="UP000186221">
    <property type="component" value="Unassembled WGS sequence"/>
</dbReference>
<dbReference type="EMBL" id="FTOG01000009">
    <property type="protein sequence ID" value="SIT07197.1"/>
    <property type="molecule type" value="Genomic_DNA"/>
</dbReference>
<dbReference type="CDD" id="cd00383">
    <property type="entry name" value="trans_reg_C"/>
    <property type="match status" value="1"/>
</dbReference>
<evidence type="ECO:0000256" key="7">
    <source>
        <dbReference type="ARBA" id="ARBA00023163"/>
    </source>
</evidence>
<evidence type="ECO:0000259" key="12">
    <source>
        <dbReference type="PROSITE" id="PS51755"/>
    </source>
</evidence>
<feature type="domain" description="OmpR/PhoB-type" evidence="12">
    <location>
        <begin position="136"/>
        <end position="235"/>
    </location>
</feature>
<dbReference type="GO" id="GO:0032993">
    <property type="term" value="C:protein-DNA complex"/>
    <property type="evidence" value="ECO:0007669"/>
    <property type="project" value="TreeGrafter"/>
</dbReference>
<keyword evidence="14" id="KW-1185">Reference proteome</keyword>
<evidence type="ECO:0000256" key="5">
    <source>
        <dbReference type="ARBA" id="ARBA00023015"/>
    </source>
</evidence>
<dbReference type="GO" id="GO:0000976">
    <property type="term" value="F:transcription cis-regulatory region binding"/>
    <property type="evidence" value="ECO:0007669"/>
    <property type="project" value="TreeGrafter"/>
</dbReference>
<evidence type="ECO:0000256" key="10">
    <source>
        <dbReference type="PROSITE-ProRule" id="PRU01091"/>
    </source>
</evidence>
<dbReference type="PANTHER" id="PTHR48111:SF4">
    <property type="entry name" value="DNA-BINDING DUAL TRANSCRIPTIONAL REGULATOR OMPR"/>
    <property type="match status" value="1"/>
</dbReference>
<dbReference type="InterPro" id="IPR001789">
    <property type="entry name" value="Sig_transdc_resp-reg_receiver"/>
</dbReference>
<dbReference type="InterPro" id="IPR039420">
    <property type="entry name" value="WalR-like"/>
</dbReference>
<protein>
    <recommendedName>
        <fullName evidence="8">Regulatory protein VirG</fullName>
    </recommendedName>
</protein>
<keyword evidence="7" id="KW-0804">Transcription</keyword>
<dbReference type="GO" id="GO:0000156">
    <property type="term" value="F:phosphorelay response regulator activity"/>
    <property type="evidence" value="ECO:0007669"/>
    <property type="project" value="TreeGrafter"/>
</dbReference>
<dbReference type="Gene3D" id="1.10.10.10">
    <property type="entry name" value="Winged helix-like DNA-binding domain superfamily/Winged helix DNA-binding domain"/>
    <property type="match status" value="1"/>
</dbReference>
<reference evidence="14" key="1">
    <citation type="submission" date="2017-01" db="EMBL/GenBank/DDBJ databases">
        <authorList>
            <person name="Varghese N."/>
            <person name="Submissions S."/>
        </authorList>
    </citation>
    <scope>NUCLEOTIDE SEQUENCE [LARGE SCALE GENOMIC DNA]</scope>
    <source>
        <strain evidence="14">DSM 19945</strain>
    </source>
</reference>
<dbReference type="SMART" id="SM00448">
    <property type="entry name" value="REC"/>
    <property type="match status" value="1"/>
</dbReference>
<dbReference type="Gene3D" id="3.40.50.2300">
    <property type="match status" value="1"/>
</dbReference>
<evidence type="ECO:0000256" key="2">
    <source>
        <dbReference type="ARBA" id="ARBA00022490"/>
    </source>
</evidence>
<evidence type="ECO:0000313" key="13">
    <source>
        <dbReference type="EMBL" id="SIT07197.1"/>
    </source>
</evidence>
<dbReference type="Pfam" id="PF00486">
    <property type="entry name" value="Trans_reg_C"/>
    <property type="match status" value="1"/>
</dbReference>
<evidence type="ECO:0000256" key="6">
    <source>
        <dbReference type="ARBA" id="ARBA00023125"/>
    </source>
</evidence>
<organism evidence="13 14">
    <name type="scientific">Rhodobacter aestuarii</name>
    <dbReference type="NCBI Taxonomy" id="453582"/>
    <lineage>
        <taxon>Bacteria</taxon>
        <taxon>Pseudomonadati</taxon>
        <taxon>Pseudomonadota</taxon>
        <taxon>Alphaproteobacteria</taxon>
        <taxon>Rhodobacterales</taxon>
        <taxon>Rhodobacter group</taxon>
        <taxon>Rhodobacter</taxon>
    </lineage>
</organism>
<dbReference type="InterPro" id="IPR036388">
    <property type="entry name" value="WH-like_DNA-bd_sf"/>
</dbReference>
<keyword evidence="5" id="KW-0805">Transcription regulation</keyword>